<gene>
    <name evidence="1" type="ORF">SAMN05216562_2186</name>
</gene>
<dbReference type="Proteomes" id="UP000198658">
    <property type="component" value="Unassembled WGS sequence"/>
</dbReference>
<dbReference type="OrthoDB" id="1493284at2"/>
<organism evidence="1 2">
    <name type="scientific">Microbulbifer marinus</name>
    <dbReference type="NCBI Taxonomy" id="658218"/>
    <lineage>
        <taxon>Bacteria</taxon>
        <taxon>Pseudomonadati</taxon>
        <taxon>Pseudomonadota</taxon>
        <taxon>Gammaproteobacteria</taxon>
        <taxon>Cellvibrionales</taxon>
        <taxon>Microbulbiferaceae</taxon>
        <taxon>Microbulbifer</taxon>
    </lineage>
</organism>
<sequence length="176" mass="19961">MSFLLRKISKSKWESNLDKQPDDFSADAITGCTRTNKNTLSVWKSTTANFESDECKELVVAVATTMDRPDAIDLLWLEQDWLQEKGIAIVETPGNSKYSAMNSRHRDLSNLNHRKLALVGEHIVSRLNSFGASKRVLRPELIKLVAERYKKGGTFELGDLSPKWQEAVSKHIERTN</sequence>
<name>A0A1H3Z4N0_9GAMM</name>
<evidence type="ECO:0000313" key="1">
    <source>
        <dbReference type="EMBL" id="SEA18617.1"/>
    </source>
</evidence>
<dbReference type="STRING" id="658218.SAMN05216562_2186"/>
<dbReference type="EMBL" id="FNQO01000002">
    <property type="protein sequence ID" value="SEA18617.1"/>
    <property type="molecule type" value="Genomic_DNA"/>
</dbReference>
<reference evidence="2" key="1">
    <citation type="submission" date="2016-10" db="EMBL/GenBank/DDBJ databases">
        <authorList>
            <person name="Varghese N."/>
            <person name="Submissions S."/>
        </authorList>
    </citation>
    <scope>NUCLEOTIDE SEQUENCE [LARGE SCALE GENOMIC DNA]</scope>
    <source>
        <strain evidence="2">CGMCC 1.10657</strain>
    </source>
</reference>
<keyword evidence="2" id="KW-1185">Reference proteome</keyword>
<dbReference type="RefSeq" id="WP_091388120.1">
    <property type="nucleotide sequence ID" value="NZ_FNQO01000002.1"/>
</dbReference>
<accession>A0A1H3Z4N0</accession>
<protein>
    <submittedName>
        <fullName evidence="1">Uncharacterized protein</fullName>
    </submittedName>
</protein>
<proteinExistence type="predicted"/>
<evidence type="ECO:0000313" key="2">
    <source>
        <dbReference type="Proteomes" id="UP000198658"/>
    </source>
</evidence>
<dbReference type="AlphaFoldDB" id="A0A1H3Z4N0"/>